<name>A0A919RZK2_9CLOT</name>
<evidence type="ECO:0000313" key="3">
    <source>
        <dbReference type="Proteomes" id="UP000679179"/>
    </source>
</evidence>
<evidence type="ECO:0000313" key="2">
    <source>
        <dbReference type="EMBL" id="GIM29367.1"/>
    </source>
</evidence>
<feature type="transmembrane region" description="Helical" evidence="1">
    <location>
        <begin position="5"/>
        <end position="21"/>
    </location>
</feature>
<keyword evidence="1" id="KW-1133">Transmembrane helix</keyword>
<gene>
    <name evidence="2" type="ORF">CPJCM30710_20330</name>
</gene>
<accession>A0A919RZK2</accession>
<proteinExistence type="predicted"/>
<organism evidence="2 3">
    <name type="scientific">Clostridium polyendosporum</name>
    <dbReference type="NCBI Taxonomy" id="69208"/>
    <lineage>
        <taxon>Bacteria</taxon>
        <taxon>Bacillati</taxon>
        <taxon>Bacillota</taxon>
        <taxon>Clostridia</taxon>
        <taxon>Eubacteriales</taxon>
        <taxon>Clostridiaceae</taxon>
        <taxon>Clostridium</taxon>
    </lineage>
</organism>
<dbReference type="Proteomes" id="UP000679179">
    <property type="component" value="Unassembled WGS sequence"/>
</dbReference>
<keyword evidence="1" id="KW-0472">Membrane</keyword>
<protein>
    <recommendedName>
        <fullName evidence="4">DUF3137 domain-containing protein</fullName>
    </recommendedName>
</protein>
<reference evidence="2" key="1">
    <citation type="submission" date="2021-03" db="EMBL/GenBank/DDBJ databases">
        <title>Taxonomic study of Clostridium polyendosporum from meadow-gley soil under rice.</title>
        <authorList>
            <person name="Kobayashi H."/>
            <person name="Tanizawa Y."/>
            <person name="Yagura M."/>
        </authorList>
    </citation>
    <scope>NUCLEOTIDE SEQUENCE</scope>
    <source>
        <strain evidence="2">JCM 30710</strain>
    </source>
</reference>
<evidence type="ECO:0008006" key="4">
    <source>
        <dbReference type="Google" id="ProtNLM"/>
    </source>
</evidence>
<feature type="transmembrane region" description="Helical" evidence="1">
    <location>
        <begin position="27"/>
        <end position="47"/>
    </location>
</feature>
<keyword evidence="3" id="KW-1185">Reference proteome</keyword>
<evidence type="ECO:0000256" key="1">
    <source>
        <dbReference type="SAM" id="Phobius"/>
    </source>
</evidence>
<keyword evidence="1" id="KW-0812">Transmembrane</keyword>
<dbReference type="EMBL" id="BOPZ01000016">
    <property type="protein sequence ID" value="GIM29367.1"/>
    <property type="molecule type" value="Genomic_DNA"/>
</dbReference>
<sequence length="252" mass="29103">MKLNIIFNLLTMSSAIAALFLESNEQVKIIAIIIAIISGLTSLIISIENHQQTEYFKGMSESIIKCMSPKSEMIEFIRQTVIPVITGKESTGRSIWLRNGDFVFLYENEKNRTDIDFAVFIESGDIMRLYVTPDKILKKKINETFMSKWTKDESIETDWNIIISKIASYCAAALGALEYSQYYDHLAFDINYHEKILGIIFYDENDSIIFKLELCNEDELRAFLKIKPIDRFFYILDILNAAIKDGIKWGQK</sequence>
<dbReference type="AlphaFoldDB" id="A0A919RZK2"/>
<comment type="caution">
    <text evidence="2">The sequence shown here is derived from an EMBL/GenBank/DDBJ whole genome shotgun (WGS) entry which is preliminary data.</text>
</comment>
<dbReference type="RefSeq" id="WP_212904065.1">
    <property type="nucleotide sequence ID" value="NZ_BOPZ01000016.1"/>
</dbReference>